<dbReference type="PANTHER" id="PTHR43317">
    <property type="entry name" value="THERMOSPERMINE SYNTHASE ACAULIS5"/>
    <property type="match status" value="1"/>
</dbReference>
<proteinExistence type="inferred from homology"/>
<sequence>MVRTQSPYQEVVIADLWKGGRALFLDANIQIYEGDEFIYHERLVLPALLAHPSPRRVLILGGGDGLALREVLRDQRVEEVVMVELDQVVLDACKEHLAHIHQGSFDHPKATIIIGDARNFLRETGQQFDVAIVDLVDPYELEGMALYEEVIGLVKRVLAPGGIVATHGETIHAPNFYALQVRVLLDRHFRHTALHAAHIHSFAGSYGFILASDEVDFAHIPTEVWEARTTFLNGGLRALRPNLFPQELTLPPYLEEAYQRFRVHGAFVPPEEPPDTYWWEENVPLP</sequence>
<dbReference type="PROSITE" id="PS51006">
    <property type="entry name" value="PABS_2"/>
    <property type="match status" value="1"/>
</dbReference>
<organism evidence="7 8">
    <name type="scientific">Ardenticatena maritima</name>
    <dbReference type="NCBI Taxonomy" id="872965"/>
    <lineage>
        <taxon>Bacteria</taxon>
        <taxon>Bacillati</taxon>
        <taxon>Chloroflexota</taxon>
        <taxon>Ardenticatenia</taxon>
        <taxon>Ardenticatenales</taxon>
        <taxon>Ardenticatenaceae</taxon>
        <taxon>Ardenticatena</taxon>
    </lineage>
</organism>
<dbReference type="InterPro" id="IPR001045">
    <property type="entry name" value="Spermi_synthase"/>
</dbReference>
<dbReference type="InterPro" id="IPR029063">
    <property type="entry name" value="SAM-dependent_MTases_sf"/>
</dbReference>
<feature type="binding site" evidence="4">
    <location>
        <begin position="116"/>
        <end position="117"/>
    </location>
    <ligand>
        <name>S-methyl-5'-thioadenosine</name>
        <dbReference type="ChEBI" id="CHEBI:17509"/>
    </ligand>
</feature>
<evidence type="ECO:0000313" key="7">
    <source>
        <dbReference type="EMBL" id="GAP63773.1"/>
    </source>
</evidence>
<dbReference type="CDD" id="cd02440">
    <property type="entry name" value="AdoMet_MTases"/>
    <property type="match status" value="1"/>
</dbReference>
<comment type="similarity">
    <text evidence="1 4">Belongs to the spermidine/spermine synthase family.</text>
</comment>
<feature type="domain" description="PABS" evidence="6">
    <location>
        <begin position="1"/>
        <end position="213"/>
    </location>
</feature>
<evidence type="ECO:0000313" key="8">
    <source>
        <dbReference type="Proteomes" id="UP000037784"/>
    </source>
</evidence>
<dbReference type="FunCoup" id="A0A0M8K853">
    <property type="interactions" value="333"/>
</dbReference>
<evidence type="ECO:0000256" key="3">
    <source>
        <dbReference type="ARBA" id="ARBA00023115"/>
    </source>
</evidence>
<comment type="caution">
    <text evidence="4">Lacks conserved residue(s) required for the propagation of feature annotation.</text>
</comment>
<evidence type="ECO:0000259" key="6">
    <source>
        <dbReference type="PROSITE" id="PS51006"/>
    </source>
</evidence>
<gene>
    <name evidence="4 7" type="primary">speE</name>
    <name evidence="7" type="ORF">ARMA_2196</name>
</gene>
<evidence type="ECO:0000256" key="1">
    <source>
        <dbReference type="ARBA" id="ARBA00007867"/>
    </source>
</evidence>
<dbReference type="InterPro" id="IPR030374">
    <property type="entry name" value="PABS"/>
</dbReference>
<dbReference type="InParanoid" id="A0A0M8K853"/>
<evidence type="ECO:0000256" key="5">
    <source>
        <dbReference type="PROSITE-ProRule" id="PRU00354"/>
    </source>
</evidence>
<keyword evidence="4" id="KW-0745">Spermidine biosynthesis</keyword>
<evidence type="ECO:0000256" key="4">
    <source>
        <dbReference type="HAMAP-Rule" id="MF_00198"/>
    </source>
</evidence>
<dbReference type="GO" id="GO:0010487">
    <property type="term" value="F:thermospermine synthase activity"/>
    <property type="evidence" value="ECO:0007669"/>
    <property type="project" value="UniProtKB-ARBA"/>
</dbReference>
<name>A0A0M8K853_9CHLR</name>
<dbReference type="UniPathway" id="UPA00248">
    <property type="reaction ID" value="UER00314"/>
</dbReference>
<protein>
    <recommendedName>
        <fullName evidence="4">Polyamine aminopropyltransferase</fullName>
    </recommendedName>
    <alternativeName>
        <fullName evidence="4">Putrescine aminopropyltransferase</fullName>
        <shortName evidence="4">PAPT</shortName>
    </alternativeName>
    <alternativeName>
        <fullName evidence="4">Spermidine synthase</fullName>
        <shortName evidence="4">SPDS</shortName>
        <shortName evidence="4">SPDSY</shortName>
        <ecNumber evidence="4">2.5.1.16</ecNumber>
    </alternativeName>
</protein>
<feature type="binding site" evidence="4">
    <location>
        <position position="40"/>
    </location>
    <ligand>
        <name>spermidine</name>
        <dbReference type="ChEBI" id="CHEBI:57834"/>
    </ligand>
</feature>
<comment type="caution">
    <text evidence="7">The sequence shown here is derived from an EMBL/GenBank/DDBJ whole genome shotgun (WGS) entry which is preliminary data.</text>
</comment>
<reference evidence="7 8" key="1">
    <citation type="journal article" date="2015" name="Genome Announc.">
        <title>Draft Genome Sequence of a Heterotrophic Facultative Anaerobic Thermophilic Bacterium, Ardenticatena maritima Strain 110ST.</title>
        <authorList>
            <person name="Kawaichi S."/>
            <person name="Yoshida T."/>
            <person name="Sako Y."/>
            <person name="Nakamura R."/>
        </authorList>
    </citation>
    <scope>NUCLEOTIDE SEQUENCE [LARGE SCALE GENOMIC DNA]</scope>
    <source>
        <strain evidence="7 8">110S</strain>
    </source>
</reference>
<keyword evidence="8" id="KW-1185">Reference proteome</keyword>
<comment type="subunit">
    <text evidence="4">Homodimer or homotetramer.</text>
</comment>
<feature type="binding site" evidence="4">
    <location>
        <position position="9"/>
    </location>
    <ligand>
        <name>S-methyl-5'-thioadenosine</name>
        <dbReference type="ChEBI" id="CHEBI:17509"/>
    </ligand>
</feature>
<dbReference type="EC" id="2.5.1.16" evidence="4"/>
<dbReference type="GO" id="GO:0004766">
    <property type="term" value="F:spermidine synthase activity"/>
    <property type="evidence" value="ECO:0007669"/>
    <property type="project" value="UniProtKB-UniRule"/>
</dbReference>
<feature type="active site" description="Proton acceptor" evidence="4 5">
    <location>
        <position position="134"/>
    </location>
</feature>
<dbReference type="EMBL" id="BBZA01000192">
    <property type="protein sequence ID" value="GAP63773.1"/>
    <property type="molecule type" value="Genomic_DNA"/>
</dbReference>
<comment type="catalytic activity">
    <reaction evidence="4">
        <text>S-adenosyl 3-(methylsulfanyl)propylamine + putrescine = S-methyl-5'-thioadenosine + spermidine + H(+)</text>
        <dbReference type="Rhea" id="RHEA:12721"/>
        <dbReference type="ChEBI" id="CHEBI:15378"/>
        <dbReference type="ChEBI" id="CHEBI:17509"/>
        <dbReference type="ChEBI" id="CHEBI:57443"/>
        <dbReference type="ChEBI" id="CHEBI:57834"/>
        <dbReference type="ChEBI" id="CHEBI:326268"/>
        <dbReference type="EC" id="2.5.1.16"/>
    </reaction>
</comment>
<dbReference type="GO" id="GO:0008295">
    <property type="term" value="P:spermidine biosynthetic process"/>
    <property type="evidence" value="ECO:0007669"/>
    <property type="project" value="UniProtKB-UniRule"/>
</dbReference>
<evidence type="ECO:0000256" key="2">
    <source>
        <dbReference type="ARBA" id="ARBA00022679"/>
    </source>
</evidence>
<dbReference type="Pfam" id="PF01564">
    <property type="entry name" value="Spermine_synth"/>
    <property type="match status" value="1"/>
</dbReference>
<accession>A0A0M8K853</accession>
<dbReference type="InterPro" id="IPR030373">
    <property type="entry name" value="PABS_CS"/>
</dbReference>
<keyword evidence="2 4" id="KW-0808">Transferase</keyword>
<dbReference type="Gene3D" id="3.40.50.150">
    <property type="entry name" value="Vaccinia Virus protein VP39"/>
    <property type="match status" value="1"/>
</dbReference>
<dbReference type="AlphaFoldDB" id="A0A0M8K853"/>
<comment type="pathway">
    <text evidence="4">Amine and polyamine biosynthesis; spermidine biosynthesis; spermidine from putrescine: step 1/1.</text>
</comment>
<feature type="binding site" evidence="4">
    <location>
        <position position="84"/>
    </location>
    <ligand>
        <name>S-methyl-5'-thioadenosine</name>
        <dbReference type="ChEBI" id="CHEBI:17509"/>
    </ligand>
</feature>
<reference evidence="8" key="2">
    <citation type="submission" date="2015-08" db="EMBL/GenBank/DDBJ databases">
        <title>Draft Genome Sequence of a Heterotrophic Facultative Anaerobic Bacterium Ardenticatena maritima Strain 110S.</title>
        <authorList>
            <person name="Kawaichi S."/>
            <person name="Yoshida T."/>
            <person name="Sako Y."/>
            <person name="Nakamura R."/>
        </authorList>
    </citation>
    <scope>NUCLEOTIDE SEQUENCE [LARGE SCALE GENOMIC DNA]</scope>
    <source>
        <strain evidence="8">110S</strain>
    </source>
</reference>
<dbReference type="Proteomes" id="UP000037784">
    <property type="component" value="Unassembled WGS sequence"/>
</dbReference>
<comment type="function">
    <text evidence="4">Catalyzes the irreversible transfer of a propylamine group from the amino donor S-adenosylmethioninamine (decarboxy-AdoMet) to putrescine (1,4-diaminobutane) to yield spermidine.</text>
</comment>
<dbReference type="HAMAP" id="MF_00198">
    <property type="entry name" value="Spermidine_synth"/>
    <property type="match status" value="1"/>
</dbReference>
<dbReference type="SUPFAM" id="SSF53335">
    <property type="entry name" value="S-adenosyl-L-methionine-dependent methyltransferases"/>
    <property type="match status" value="1"/>
</dbReference>
<dbReference type="PANTHER" id="PTHR43317:SF1">
    <property type="entry name" value="THERMOSPERMINE SYNTHASE ACAULIS5"/>
    <property type="match status" value="1"/>
</dbReference>
<keyword evidence="3 4" id="KW-0620">Polyamine biosynthesis</keyword>
<feature type="binding site" evidence="4">
    <location>
        <position position="64"/>
    </location>
    <ligand>
        <name>spermidine</name>
        <dbReference type="ChEBI" id="CHEBI:57834"/>
    </ligand>
</feature>
<dbReference type="PROSITE" id="PS01330">
    <property type="entry name" value="PABS_1"/>
    <property type="match status" value="1"/>
</dbReference>